<dbReference type="SUPFAM" id="SSF51735">
    <property type="entry name" value="NAD(P)-binding Rossmann-fold domains"/>
    <property type="match status" value="1"/>
</dbReference>
<dbReference type="PANTHER" id="PTHR43377">
    <property type="entry name" value="BILIVERDIN REDUCTASE A"/>
    <property type="match status" value="1"/>
</dbReference>
<gene>
    <name evidence="3" type="ORF">Psuf_090410</name>
</gene>
<evidence type="ECO:0000313" key="4">
    <source>
        <dbReference type="Proteomes" id="UP000503011"/>
    </source>
</evidence>
<dbReference type="InterPro" id="IPR055170">
    <property type="entry name" value="GFO_IDH_MocA-like_dom"/>
</dbReference>
<dbReference type="Proteomes" id="UP000503011">
    <property type="component" value="Chromosome"/>
</dbReference>
<dbReference type="Gene3D" id="3.30.360.10">
    <property type="entry name" value="Dihydrodipicolinate Reductase, domain 2"/>
    <property type="match status" value="1"/>
</dbReference>
<feature type="domain" description="Gfo/Idh/MocA-like oxidoreductase N-terminal" evidence="1">
    <location>
        <begin position="5"/>
        <end position="123"/>
    </location>
</feature>
<evidence type="ECO:0000259" key="2">
    <source>
        <dbReference type="Pfam" id="PF22725"/>
    </source>
</evidence>
<organism evidence="3 4">
    <name type="scientific">Phytohabitans suffuscus</name>
    <dbReference type="NCBI Taxonomy" id="624315"/>
    <lineage>
        <taxon>Bacteria</taxon>
        <taxon>Bacillati</taxon>
        <taxon>Actinomycetota</taxon>
        <taxon>Actinomycetes</taxon>
        <taxon>Micromonosporales</taxon>
        <taxon>Micromonosporaceae</taxon>
    </lineage>
</organism>
<sequence>MSKLRLCVIGAGSWAVSSHLPELAKRRDDVEFHGVCRLGGDLLARIRDDWGFAYASEDYREVLARGADIVLVGSPAALHHEHAKAALEAGAHVLVEKPFTATSAQAWDLVDTAASAGRQLLIAYGYNYRPMMRAARDHIAGLGGIGPVESLMVHMASGTRELLSGAGAYARASDLSAPDPATWVDPALSGGGYGQAQLTHALGLALWLHEVDVTAVDAVVASPLGGTVEQHDAAVLHLAGGGIGTLSGASAHQRAMGYRDQLQVRMVGRDGQFQLDVENDRLRAYREGTGDADVTFPEGSGRYECDGPPHTLVDLALGRAVRNCSPGELGARTVAVLEALYASAAGQGTVPVARRPGT</sequence>
<dbReference type="AlphaFoldDB" id="A0A6F8Z0L4"/>
<dbReference type="Pfam" id="PF01408">
    <property type="entry name" value="GFO_IDH_MocA"/>
    <property type="match status" value="1"/>
</dbReference>
<protein>
    <submittedName>
        <fullName evidence="3">Oxidoreductase</fullName>
    </submittedName>
</protein>
<dbReference type="SUPFAM" id="SSF55347">
    <property type="entry name" value="Glyceraldehyde-3-phosphate dehydrogenase-like, C-terminal domain"/>
    <property type="match status" value="1"/>
</dbReference>
<dbReference type="KEGG" id="psuu:Psuf_090410"/>
<keyword evidence="4" id="KW-1185">Reference proteome</keyword>
<dbReference type="Gene3D" id="3.40.50.720">
    <property type="entry name" value="NAD(P)-binding Rossmann-like Domain"/>
    <property type="match status" value="1"/>
</dbReference>
<dbReference type="InterPro" id="IPR036291">
    <property type="entry name" value="NAD(P)-bd_dom_sf"/>
</dbReference>
<dbReference type="InterPro" id="IPR051450">
    <property type="entry name" value="Gfo/Idh/MocA_Oxidoreductases"/>
</dbReference>
<accession>A0A6F8Z0L4</accession>
<dbReference type="EMBL" id="AP022871">
    <property type="protein sequence ID" value="BCB91728.1"/>
    <property type="molecule type" value="Genomic_DNA"/>
</dbReference>
<dbReference type="PANTHER" id="PTHR43377:SF8">
    <property type="entry name" value="BLR3664 PROTEIN"/>
    <property type="match status" value="1"/>
</dbReference>
<dbReference type="InterPro" id="IPR000683">
    <property type="entry name" value="Gfo/Idh/MocA-like_OxRdtase_N"/>
</dbReference>
<dbReference type="GO" id="GO:0000166">
    <property type="term" value="F:nucleotide binding"/>
    <property type="evidence" value="ECO:0007669"/>
    <property type="project" value="InterPro"/>
</dbReference>
<name>A0A6F8Z0L4_9ACTN</name>
<reference evidence="3 4" key="1">
    <citation type="submission" date="2020-03" db="EMBL/GenBank/DDBJ databases">
        <title>Whole genome shotgun sequence of Phytohabitans suffuscus NBRC 105367.</title>
        <authorList>
            <person name="Komaki H."/>
            <person name="Tamura T."/>
        </authorList>
    </citation>
    <scope>NUCLEOTIDE SEQUENCE [LARGE SCALE GENOMIC DNA]</scope>
    <source>
        <strain evidence="3 4">NBRC 105367</strain>
    </source>
</reference>
<reference evidence="3 4" key="2">
    <citation type="submission" date="2020-03" db="EMBL/GenBank/DDBJ databases">
        <authorList>
            <person name="Ichikawa N."/>
            <person name="Kimura A."/>
            <person name="Kitahashi Y."/>
            <person name="Uohara A."/>
        </authorList>
    </citation>
    <scope>NUCLEOTIDE SEQUENCE [LARGE SCALE GENOMIC DNA]</scope>
    <source>
        <strain evidence="3 4">NBRC 105367</strain>
    </source>
</reference>
<feature type="domain" description="GFO/IDH/MocA-like oxidoreductase" evidence="2">
    <location>
        <begin position="176"/>
        <end position="273"/>
    </location>
</feature>
<dbReference type="Pfam" id="PF22725">
    <property type="entry name" value="GFO_IDH_MocA_C3"/>
    <property type="match status" value="1"/>
</dbReference>
<proteinExistence type="predicted"/>
<evidence type="ECO:0000313" key="3">
    <source>
        <dbReference type="EMBL" id="BCB91728.1"/>
    </source>
</evidence>
<dbReference type="RefSeq" id="WP_173165065.1">
    <property type="nucleotide sequence ID" value="NZ_AP022871.1"/>
</dbReference>
<evidence type="ECO:0000259" key="1">
    <source>
        <dbReference type="Pfam" id="PF01408"/>
    </source>
</evidence>